<dbReference type="InterPro" id="IPR058630">
    <property type="entry name" value="T4_Y16D"/>
</dbReference>
<proteinExistence type="predicted"/>
<organism evidence="1">
    <name type="scientific">Parabacteroides goldsteinii</name>
    <dbReference type="NCBI Taxonomy" id="328812"/>
    <lineage>
        <taxon>Bacteria</taxon>
        <taxon>Pseudomonadati</taxon>
        <taxon>Bacteroidota</taxon>
        <taxon>Bacteroidia</taxon>
        <taxon>Bacteroidales</taxon>
        <taxon>Tannerellaceae</taxon>
        <taxon>Parabacteroides</taxon>
    </lineage>
</organism>
<protein>
    <submittedName>
        <fullName evidence="1">Uncharacterized protein</fullName>
    </submittedName>
</protein>
<dbReference type="AlphaFoldDB" id="A0A6G1ZGA0"/>
<reference evidence="1" key="1">
    <citation type="journal article" date="2019" name="Nat. Med.">
        <title>A library of human gut bacterial isolates paired with longitudinal multiomics data enables mechanistic microbiome research.</title>
        <authorList>
            <person name="Poyet M."/>
            <person name="Groussin M."/>
            <person name="Gibbons S.M."/>
            <person name="Avila-Pacheco J."/>
            <person name="Jiang X."/>
            <person name="Kearney S.M."/>
            <person name="Perrotta A.R."/>
            <person name="Berdy B."/>
            <person name="Zhao S."/>
            <person name="Lieberman T.D."/>
            <person name="Swanson P.K."/>
            <person name="Smith M."/>
            <person name="Roesemann S."/>
            <person name="Alexander J.E."/>
            <person name="Rich S.A."/>
            <person name="Livny J."/>
            <person name="Vlamakis H."/>
            <person name="Clish C."/>
            <person name="Bullock K."/>
            <person name="Deik A."/>
            <person name="Scott J."/>
            <person name="Pierce K.A."/>
            <person name="Xavier R.J."/>
            <person name="Alm E.J."/>
        </authorList>
    </citation>
    <scope>NUCLEOTIDE SEQUENCE</scope>
    <source>
        <strain evidence="1">BIOML-A4</strain>
    </source>
</reference>
<evidence type="ECO:0000313" key="1">
    <source>
        <dbReference type="EMBL" id="MRY12798.1"/>
    </source>
</evidence>
<sequence>MDKKRLEAHMNDGKTEYVMCAAIHVNDEESYSYQPYNIDTGIVLCGWRHPGIFQQAALLKMPDSSNVVQGFLTTKNRFLTRKEAYALVKETGQLKQPLIGGMLTSEDLW</sequence>
<comment type="caution">
    <text evidence="1">The sequence shown here is derived from an EMBL/GenBank/DDBJ whole genome shotgun (WGS) entry which is preliminary data.</text>
</comment>
<accession>A0A6G1ZGA0</accession>
<dbReference type="Pfam" id="PF26092">
    <property type="entry name" value="T4_Y16D"/>
    <property type="match status" value="1"/>
</dbReference>
<gene>
    <name evidence="1" type="ORF">GKE01_15135</name>
</gene>
<name>A0A6G1ZGA0_9BACT</name>
<dbReference type="RefSeq" id="WP_007654409.1">
    <property type="nucleotide sequence ID" value="NZ_CAJSYT010000001.1"/>
</dbReference>
<dbReference type="EMBL" id="WKLP01000022">
    <property type="protein sequence ID" value="MRY12798.1"/>
    <property type="molecule type" value="Genomic_DNA"/>
</dbReference>